<dbReference type="PANTHER" id="PTHR13117">
    <property type="entry name" value="ENDOPLASMIC RETICULUM MULTISPAN TRANSMEMBRANE PROTEIN-RELATED"/>
    <property type="match status" value="1"/>
</dbReference>
<evidence type="ECO:0000313" key="13">
    <source>
        <dbReference type="Proteomes" id="UP001556367"/>
    </source>
</evidence>
<evidence type="ECO:0000256" key="7">
    <source>
        <dbReference type="ARBA" id="ARBA00023136"/>
    </source>
</evidence>
<keyword evidence="10" id="KW-0813">Transport</keyword>
<dbReference type="InterPro" id="IPR007594">
    <property type="entry name" value="RFT1"/>
</dbReference>
<comment type="function">
    <text evidence="9 10">Intramembrane glycolipid transporter that operates in the biosynthetic pathway of dolichol-linked oligosaccharides, the glycan precursors employed in protein asparagine (N)-glycosylation. The sequential addition of sugars to dolichol pyrophosphate produces dolichol-linked oligosaccharides containing fourteen sugars, including two GlcNAcs, nine mannoses and three glucoses. Once assembled, the oligosaccharide is transferred from the lipid to nascent proteins by oligosaccharyltransferases. The assembly of dolichol-linked oligosaccharides begins on the cytosolic side of the endoplasmic reticulum membrane and finishes in its lumen. RFT1 could mediate the translocation of the cytosolically oriented intermediate DolPP-GlcNAc2Man5, produced by ALG11, into the ER lumen where dolichol-linked oligosaccharides assembly continues. However, the intramembrane lipid transporter activity could not be confirmed in vitro.</text>
</comment>
<evidence type="ECO:0000256" key="3">
    <source>
        <dbReference type="ARBA" id="ARBA00010288"/>
    </source>
</evidence>
<evidence type="ECO:0000256" key="4">
    <source>
        <dbReference type="ARBA" id="ARBA00022692"/>
    </source>
</evidence>
<comment type="pathway">
    <text evidence="2">Protein modification; protein glycosylation.</text>
</comment>
<feature type="transmembrane region" description="Helical" evidence="10">
    <location>
        <begin position="225"/>
        <end position="249"/>
    </location>
</feature>
<evidence type="ECO:0000256" key="9">
    <source>
        <dbReference type="ARBA" id="ARBA00045912"/>
    </source>
</evidence>
<evidence type="ECO:0000256" key="1">
    <source>
        <dbReference type="ARBA" id="ARBA00004477"/>
    </source>
</evidence>
<comment type="caution">
    <text evidence="12">The sequence shown here is derived from an EMBL/GenBank/DDBJ whole genome shotgun (WGS) entry which is preliminary data.</text>
</comment>
<evidence type="ECO:0000256" key="10">
    <source>
        <dbReference type="RuleBase" id="RU365067"/>
    </source>
</evidence>
<feature type="transmembrane region" description="Helical" evidence="10">
    <location>
        <begin position="133"/>
        <end position="155"/>
    </location>
</feature>
<evidence type="ECO:0000256" key="6">
    <source>
        <dbReference type="ARBA" id="ARBA00022989"/>
    </source>
</evidence>
<keyword evidence="13" id="KW-1185">Reference proteome</keyword>
<protein>
    <recommendedName>
        <fullName evidence="8 10">Man(5)GlcNAc(2)-PP-dolichol translocation protein RFT1</fullName>
    </recommendedName>
</protein>
<feature type="region of interest" description="Disordered" evidence="11">
    <location>
        <begin position="524"/>
        <end position="565"/>
    </location>
</feature>
<comment type="subcellular location">
    <subcellularLocation>
        <location evidence="1 10">Endoplasmic reticulum membrane</location>
        <topology evidence="1 10">Multi-pass membrane protein</topology>
    </subcellularLocation>
</comment>
<dbReference type="PANTHER" id="PTHR13117:SF5">
    <property type="entry name" value="PROTEIN RFT1 HOMOLOG"/>
    <property type="match status" value="1"/>
</dbReference>
<comment type="caution">
    <text evidence="10">Lacks conserved residue(s) required for the propagation of feature annotation.</text>
</comment>
<feature type="transmembrane region" description="Helical" evidence="10">
    <location>
        <begin position="384"/>
        <end position="409"/>
    </location>
</feature>
<sequence>MMLFSAICISTPSRSINFGSATYCSLCANIVGLGVLRVHYFRRQAEHLASQCETLLLLLNRHLILPARRRLFALALNQALIRLVSPPSNSNYFSARFSSSVARASVMLYYAPPKSAENTGTTPPSLGVASANLALVPLLLSLPLTVIAAVGYTACAPTDIKFSLDSGDGYDVRVGCVVGAGFSVIELKTAVRVRAKGLGVGAKSLMTFLILFYDSRLSTKPPGYFALFAFAGGQMAYSIVLFVTDAYSYPDTLSRFRLMKNAPVAQEKALRRNSVGAYFDLPLLKLSMILNAQFVLKHILTEGDKVVLSCYSPMAEQGGYAVAANYGSLIARLVFQPIEETSRVFFAKTLSATPGQSAPKTIKDESASDEQQNSIPLPALKQAAAFLLSILQTQLFLAMPIIVFGHVYLPIVLSFLLPARFLHSAPIAPLCLGILPSRLRRQQGSGSLRGRDSHSQGCRQIMQVDDVVLRDLHIRGHRALSNWLRRRIPRVRQNRRTLHADPIRGALRVQLLPSYSHLHQLDSATPAHQAQHPPRRQTPVDMRHRARHRHVRPAAETNRPTRRGCDARAAKQNVLAFSACRACRVGRGPGVGVFGDVWVCSGRHMEILRMRREEREGNKKAQ</sequence>
<keyword evidence="7 10" id="KW-0472">Membrane</keyword>
<accession>A0ABR3IQZ5</accession>
<organism evidence="12 13">
    <name type="scientific">Hohenbuehelia grisea</name>
    <dbReference type="NCBI Taxonomy" id="104357"/>
    <lineage>
        <taxon>Eukaryota</taxon>
        <taxon>Fungi</taxon>
        <taxon>Dikarya</taxon>
        <taxon>Basidiomycota</taxon>
        <taxon>Agaricomycotina</taxon>
        <taxon>Agaricomycetes</taxon>
        <taxon>Agaricomycetidae</taxon>
        <taxon>Agaricales</taxon>
        <taxon>Pleurotineae</taxon>
        <taxon>Pleurotaceae</taxon>
        <taxon>Hohenbuehelia</taxon>
    </lineage>
</organism>
<reference evidence="13" key="1">
    <citation type="submission" date="2024-06" db="EMBL/GenBank/DDBJ databases">
        <title>Multi-omics analyses provide insights into the biosynthesis of the anticancer antibiotic pleurotin in Hohenbuehelia grisea.</title>
        <authorList>
            <person name="Weaver J.A."/>
            <person name="Alberti F."/>
        </authorList>
    </citation>
    <scope>NUCLEOTIDE SEQUENCE [LARGE SCALE GENOMIC DNA]</scope>
    <source>
        <strain evidence="13">T-177</strain>
    </source>
</reference>
<comment type="similarity">
    <text evidence="3 10">Belongs to the RFT1 family.</text>
</comment>
<dbReference type="Pfam" id="PF04506">
    <property type="entry name" value="Rft-1"/>
    <property type="match status" value="1"/>
</dbReference>
<dbReference type="EMBL" id="JASNQZ010000017">
    <property type="protein sequence ID" value="KAL0945718.1"/>
    <property type="molecule type" value="Genomic_DNA"/>
</dbReference>
<keyword evidence="6 10" id="KW-1133">Transmembrane helix</keyword>
<evidence type="ECO:0000256" key="2">
    <source>
        <dbReference type="ARBA" id="ARBA00004922"/>
    </source>
</evidence>
<gene>
    <name evidence="12" type="ORF">HGRIS_014865</name>
</gene>
<evidence type="ECO:0000256" key="5">
    <source>
        <dbReference type="ARBA" id="ARBA00022824"/>
    </source>
</evidence>
<evidence type="ECO:0000256" key="11">
    <source>
        <dbReference type="SAM" id="MobiDB-lite"/>
    </source>
</evidence>
<dbReference type="Proteomes" id="UP001556367">
    <property type="component" value="Unassembled WGS sequence"/>
</dbReference>
<evidence type="ECO:0000256" key="8">
    <source>
        <dbReference type="ARBA" id="ARBA00044793"/>
    </source>
</evidence>
<name>A0ABR3IQZ5_9AGAR</name>
<evidence type="ECO:0000313" key="12">
    <source>
        <dbReference type="EMBL" id="KAL0945718.1"/>
    </source>
</evidence>
<proteinExistence type="inferred from homology"/>
<keyword evidence="5 10" id="KW-0256">Endoplasmic reticulum</keyword>
<keyword evidence="4 10" id="KW-0812">Transmembrane</keyword>